<name>B7GD50_PHATC</name>
<dbReference type="SMART" id="SM00494">
    <property type="entry name" value="ChtBD2"/>
    <property type="match status" value="1"/>
</dbReference>
<feature type="region of interest" description="Disordered" evidence="10">
    <location>
        <begin position="408"/>
        <end position="462"/>
    </location>
</feature>
<keyword evidence="15" id="KW-1185">Reference proteome</keyword>
<feature type="compositionally biased region" description="Polar residues" evidence="10">
    <location>
        <begin position="436"/>
        <end position="457"/>
    </location>
</feature>
<feature type="region of interest" description="Disordered" evidence="10">
    <location>
        <begin position="64"/>
        <end position="84"/>
    </location>
</feature>
<dbReference type="SUPFAM" id="SSF57625">
    <property type="entry name" value="Invertebrate chitin-binding proteins"/>
    <property type="match status" value="1"/>
</dbReference>
<evidence type="ECO:0000256" key="10">
    <source>
        <dbReference type="SAM" id="MobiDB-lite"/>
    </source>
</evidence>
<keyword evidence="5" id="KW-1015">Disulfide bond</keyword>
<evidence type="ECO:0000256" key="7">
    <source>
        <dbReference type="ARBA" id="ARBA00023295"/>
    </source>
</evidence>
<dbReference type="SMART" id="SM00270">
    <property type="entry name" value="ChtBD1"/>
    <property type="match status" value="1"/>
</dbReference>
<keyword evidence="6" id="KW-0325">Glycoprotein</keyword>
<dbReference type="InterPro" id="IPR017853">
    <property type="entry name" value="GH"/>
</dbReference>
<dbReference type="Pfam" id="PF00704">
    <property type="entry name" value="Glyco_hydro_18"/>
    <property type="match status" value="1"/>
</dbReference>
<proteinExistence type="inferred from homology"/>
<dbReference type="PROSITE" id="PS01095">
    <property type="entry name" value="GH18_1"/>
    <property type="match status" value="1"/>
</dbReference>
<dbReference type="HOGENOM" id="CLU_519250_0_0_1"/>
<dbReference type="RefSeq" id="XP_002184991.1">
    <property type="nucleotide sequence ID" value="XM_002184955.1"/>
</dbReference>
<sequence>MTIAIYQSIFSLILVGGFLSSTSLAATCSGGTIGDGICVDNTLCCSRFGWCGLGPDWCDEGNTASPPTPAAAPTITGSPPSPVPPTVPVILNDDSRMIAYMGNWHTCPTAAQLTQYTHVVLAFAVSYTWAPGKNQCDTQCNIATPPVCNNAPNDSLISDLHAAGKKIILSFGGAGMGGSWSSSQDDCWDYCFGKEEKVVSRLTEIIDDMNLDGIDIDYEYFYEDNQNGSGFTKGAQAQKFLTEITVGLRNSLPAGSIVTHAPMDSDLVPGKAFYKLLKDISGTLDFIMPQYYNGLVRPALDGVDGSGFGQETSISLYSQLANDYFGGDATKIVFGFCIKDCSGTNSNANAVQAAAVMSELSSVYDCNGGAFFWVVNDDTNGSWSSQVNQVVQLNAGCAASNSPSTVAPSSFVATTHPSAAPTKQPNQSPMAAPTKGTPNPSFAPTSKPSLRATTAPSNADGFEETKCCPPDFTGLRALDNCSKFFHCVGGAVVGPETSCGSGLLFDQKFMYCNWSDQVACVPNVC</sequence>
<evidence type="ECO:0000256" key="11">
    <source>
        <dbReference type="SAM" id="SignalP"/>
    </source>
</evidence>
<dbReference type="OMA" id="CNIATPP"/>
<feature type="signal peptide" evidence="11">
    <location>
        <begin position="1"/>
        <end position="25"/>
    </location>
</feature>
<dbReference type="PROSITE" id="PS51910">
    <property type="entry name" value="GH18_2"/>
    <property type="match status" value="1"/>
</dbReference>
<feature type="chain" id="PRO_5002856106" evidence="11">
    <location>
        <begin position="26"/>
        <end position="525"/>
    </location>
</feature>
<dbReference type="GO" id="GO:1901135">
    <property type="term" value="P:carbohydrate derivative metabolic process"/>
    <property type="evidence" value="ECO:0007669"/>
    <property type="project" value="UniProtKB-ARBA"/>
</dbReference>
<dbReference type="EC" id="3.2.1.14" evidence="14"/>
<feature type="compositionally biased region" description="Polar residues" evidence="10">
    <location>
        <begin position="408"/>
        <end position="429"/>
    </location>
</feature>
<dbReference type="InterPro" id="IPR036861">
    <property type="entry name" value="Endochitinase-like_sf"/>
</dbReference>
<dbReference type="Gene3D" id="2.170.140.10">
    <property type="entry name" value="Chitin binding domain"/>
    <property type="match status" value="1"/>
</dbReference>
<dbReference type="InterPro" id="IPR002557">
    <property type="entry name" value="Chitin-bd_dom"/>
</dbReference>
<dbReference type="PANTHER" id="PTHR23301:SF0">
    <property type="entry name" value="CHITIN-BINDING TYPE-2 DOMAIN-CONTAINING PROTEIN-RELATED"/>
    <property type="match status" value="1"/>
</dbReference>
<organism evidence="14 15">
    <name type="scientific">Phaeodactylum tricornutum (strain CCAP 1055/1)</name>
    <dbReference type="NCBI Taxonomy" id="556484"/>
    <lineage>
        <taxon>Eukaryota</taxon>
        <taxon>Sar</taxon>
        <taxon>Stramenopiles</taxon>
        <taxon>Ochrophyta</taxon>
        <taxon>Bacillariophyta</taxon>
        <taxon>Bacillariophyceae</taxon>
        <taxon>Bacillariophycidae</taxon>
        <taxon>Naviculales</taxon>
        <taxon>Phaeodactylaceae</taxon>
        <taxon>Phaeodactylum</taxon>
    </lineage>
</organism>
<dbReference type="EMBL" id="CM000629">
    <property type="protein sequence ID" value="EEC43438.1"/>
    <property type="molecule type" value="Genomic_DNA"/>
</dbReference>
<dbReference type="PaxDb" id="2850-Phatr50155"/>
<dbReference type="InterPro" id="IPR001002">
    <property type="entry name" value="Chitin-bd_1"/>
</dbReference>
<keyword evidence="1" id="KW-0147">Chitin-binding</keyword>
<dbReference type="GO" id="GO:0008061">
    <property type="term" value="F:chitin binding"/>
    <property type="evidence" value="ECO:0007669"/>
    <property type="project" value="UniProtKB-KW"/>
</dbReference>
<reference evidence="15" key="2">
    <citation type="submission" date="2008-08" db="EMBL/GenBank/DDBJ databases">
        <authorList>
            <consortium name="Diatom Consortium"/>
            <person name="Grigoriev I."/>
            <person name="Grimwood J."/>
            <person name="Kuo A."/>
            <person name="Otillar R.P."/>
            <person name="Salamov A."/>
            <person name="Detter J.C."/>
            <person name="Lindquist E."/>
            <person name="Shapiro H."/>
            <person name="Lucas S."/>
            <person name="Glavina del Rio T."/>
            <person name="Pitluck S."/>
            <person name="Rokhsar D."/>
            <person name="Bowler C."/>
        </authorList>
    </citation>
    <scope>GENOME REANNOTATION</scope>
    <source>
        <strain evidence="15">CCAP 1055/1</strain>
    </source>
</reference>
<evidence type="ECO:0000256" key="1">
    <source>
        <dbReference type="ARBA" id="ARBA00022669"/>
    </source>
</evidence>
<dbReference type="KEGG" id="pti:PHATRDRAFT_50155"/>
<evidence type="ECO:0000259" key="12">
    <source>
        <dbReference type="PROSITE" id="PS50940"/>
    </source>
</evidence>
<accession>B7GD50</accession>
<dbReference type="Gene3D" id="3.30.60.10">
    <property type="entry name" value="Endochitinase-like"/>
    <property type="match status" value="1"/>
</dbReference>
<gene>
    <name evidence="14" type="ORF">PHATRDRAFT_50155</name>
</gene>
<dbReference type="InterPro" id="IPR018371">
    <property type="entry name" value="Chitin-binding_1_CS"/>
</dbReference>
<feature type="domain" description="Chitin-binding type-2" evidence="12">
    <location>
        <begin position="464"/>
        <end position="522"/>
    </location>
</feature>
<dbReference type="InterPro" id="IPR036508">
    <property type="entry name" value="Chitin-bd_dom_sf"/>
</dbReference>
<dbReference type="SUPFAM" id="SSF51445">
    <property type="entry name" value="(Trans)glycosidases"/>
    <property type="match status" value="1"/>
</dbReference>
<dbReference type="Gene3D" id="3.20.20.80">
    <property type="entry name" value="Glycosidases"/>
    <property type="match status" value="1"/>
</dbReference>
<evidence type="ECO:0000256" key="8">
    <source>
        <dbReference type="RuleBase" id="RU000489"/>
    </source>
</evidence>
<dbReference type="OrthoDB" id="43722at2759"/>
<dbReference type="GO" id="GO:0005576">
    <property type="term" value="C:extracellular region"/>
    <property type="evidence" value="ECO:0007669"/>
    <property type="project" value="InterPro"/>
</dbReference>
<evidence type="ECO:0000256" key="5">
    <source>
        <dbReference type="ARBA" id="ARBA00023157"/>
    </source>
</evidence>
<dbReference type="PROSITE" id="PS00026">
    <property type="entry name" value="CHIT_BIND_I_1"/>
    <property type="match status" value="1"/>
</dbReference>
<evidence type="ECO:0000256" key="6">
    <source>
        <dbReference type="ARBA" id="ARBA00023180"/>
    </source>
</evidence>
<dbReference type="CDD" id="cd00035">
    <property type="entry name" value="ChtBD1"/>
    <property type="match status" value="1"/>
</dbReference>
<dbReference type="InterPro" id="IPR001579">
    <property type="entry name" value="Glyco_hydro_18_chit_AS"/>
</dbReference>
<evidence type="ECO:0000256" key="4">
    <source>
        <dbReference type="ARBA" id="ARBA00022801"/>
    </source>
</evidence>
<reference evidence="14 15" key="1">
    <citation type="journal article" date="2008" name="Nature">
        <title>The Phaeodactylum genome reveals the evolutionary history of diatom genomes.</title>
        <authorList>
            <person name="Bowler C."/>
            <person name="Allen A.E."/>
            <person name="Badger J.H."/>
            <person name="Grimwood J."/>
            <person name="Jabbari K."/>
            <person name="Kuo A."/>
            <person name="Maheswari U."/>
            <person name="Martens C."/>
            <person name="Maumus F."/>
            <person name="Otillar R.P."/>
            <person name="Rayko E."/>
            <person name="Salamov A."/>
            <person name="Vandepoele K."/>
            <person name="Beszteri B."/>
            <person name="Gruber A."/>
            <person name="Heijde M."/>
            <person name="Katinka M."/>
            <person name="Mock T."/>
            <person name="Valentin K."/>
            <person name="Verret F."/>
            <person name="Berges J.A."/>
            <person name="Brownlee C."/>
            <person name="Cadoret J.P."/>
            <person name="Chiovitti A."/>
            <person name="Choi C.J."/>
            <person name="Coesel S."/>
            <person name="De Martino A."/>
            <person name="Detter J.C."/>
            <person name="Durkin C."/>
            <person name="Falciatore A."/>
            <person name="Fournet J."/>
            <person name="Haruta M."/>
            <person name="Huysman M.J."/>
            <person name="Jenkins B.D."/>
            <person name="Jiroutova K."/>
            <person name="Jorgensen R.E."/>
            <person name="Joubert Y."/>
            <person name="Kaplan A."/>
            <person name="Kroger N."/>
            <person name="Kroth P.G."/>
            <person name="La Roche J."/>
            <person name="Lindquist E."/>
            <person name="Lommer M."/>
            <person name="Martin-Jezequel V."/>
            <person name="Lopez P.J."/>
            <person name="Lucas S."/>
            <person name="Mangogna M."/>
            <person name="McGinnis K."/>
            <person name="Medlin L.K."/>
            <person name="Montsant A."/>
            <person name="Oudot-Le Secq M.P."/>
            <person name="Napoli C."/>
            <person name="Obornik M."/>
            <person name="Parker M.S."/>
            <person name="Petit J.L."/>
            <person name="Porcel B.M."/>
            <person name="Poulsen N."/>
            <person name="Robison M."/>
            <person name="Rychlewski L."/>
            <person name="Rynearson T.A."/>
            <person name="Schmutz J."/>
            <person name="Shapiro H."/>
            <person name="Siaut M."/>
            <person name="Stanley M."/>
            <person name="Sussman M.R."/>
            <person name="Taylor A.R."/>
            <person name="Vardi A."/>
            <person name="von Dassow P."/>
            <person name="Vyverman W."/>
            <person name="Willis A."/>
            <person name="Wyrwicz L.S."/>
            <person name="Rokhsar D.S."/>
            <person name="Weissenbach J."/>
            <person name="Armbrust E.V."/>
            <person name="Green B.R."/>
            <person name="Van de Peer Y."/>
            <person name="Grigoriev I.V."/>
        </authorList>
    </citation>
    <scope>NUCLEOTIDE SEQUENCE [LARGE SCALE GENOMIC DNA]</scope>
    <source>
        <strain evidence="14 15">CCAP 1055/1</strain>
    </source>
</reference>
<protein>
    <submittedName>
        <fullName evidence="14">Chitinase chitin binding glycoside hydrolase family 1</fullName>
        <ecNumber evidence="14">3.2.1.14</ecNumber>
    </submittedName>
</protein>
<dbReference type="GO" id="GO:0005975">
    <property type="term" value="P:carbohydrate metabolic process"/>
    <property type="evidence" value="ECO:0007669"/>
    <property type="project" value="InterPro"/>
</dbReference>
<dbReference type="Proteomes" id="UP000000759">
    <property type="component" value="Chromosome 27"/>
</dbReference>
<dbReference type="GeneID" id="7198854"/>
<evidence type="ECO:0000256" key="3">
    <source>
        <dbReference type="ARBA" id="ARBA00022737"/>
    </source>
</evidence>
<feature type="domain" description="GH18" evidence="13">
    <location>
        <begin position="95"/>
        <end position="394"/>
    </location>
</feature>
<evidence type="ECO:0000259" key="13">
    <source>
        <dbReference type="PROSITE" id="PS51910"/>
    </source>
</evidence>
<dbReference type="InParanoid" id="B7GD50"/>
<evidence type="ECO:0000313" key="14">
    <source>
        <dbReference type="EMBL" id="EEC43438.1"/>
    </source>
</evidence>
<keyword evidence="7 8" id="KW-0326">Glycosidase</keyword>
<dbReference type="GO" id="GO:0008843">
    <property type="term" value="F:endochitinase activity"/>
    <property type="evidence" value="ECO:0007669"/>
    <property type="project" value="UniProtKB-EC"/>
</dbReference>
<dbReference type="InterPro" id="IPR001223">
    <property type="entry name" value="Glyco_hydro18_cat"/>
</dbReference>
<dbReference type="InterPro" id="IPR051940">
    <property type="entry name" value="Chitin_bind-dev_reg"/>
</dbReference>
<dbReference type="eggNOG" id="ENOG502RZQ1">
    <property type="taxonomic scope" value="Eukaryota"/>
</dbReference>
<dbReference type="PANTHER" id="PTHR23301">
    <property type="entry name" value="CHITIN BINDING PERITROPHIN-A"/>
    <property type="match status" value="1"/>
</dbReference>
<evidence type="ECO:0000256" key="2">
    <source>
        <dbReference type="ARBA" id="ARBA00022729"/>
    </source>
</evidence>
<keyword evidence="2 11" id="KW-0732">Signal</keyword>
<keyword evidence="3" id="KW-0677">Repeat</keyword>
<dbReference type="Pfam" id="PF01607">
    <property type="entry name" value="CBM_14"/>
    <property type="match status" value="1"/>
</dbReference>
<dbReference type="AlphaFoldDB" id="B7GD50"/>
<evidence type="ECO:0000256" key="9">
    <source>
        <dbReference type="RuleBase" id="RU004453"/>
    </source>
</evidence>
<dbReference type="STRING" id="556484.B7GD50"/>
<dbReference type="PROSITE" id="PS50940">
    <property type="entry name" value="CHIT_BIND_II"/>
    <property type="match status" value="1"/>
</dbReference>
<dbReference type="SUPFAM" id="SSF57016">
    <property type="entry name" value="Plant lectins/antimicrobial peptides"/>
    <property type="match status" value="1"/>
</dbReference>
<keyword evidence="4 8" id="KW-0378">Hydrolase</keyword>
<comment type="similarity">
    <text evidence="9">Belongs to the glycosyl hydrolase 18 family.</text>
</comment>
<evidence type="ECO:0000313" key="15">
    <source>
        <dbReference type="Proteomes" id="UP000000759"/>
    </source>
</evidence>